<dbReference type="InterPro" id="IPR022111">
    <property type="entry name" value="Rhodanese_C"/>
</dbReference>
<dbReference type="Gene3D" id="3.40.250.10">
    <property type="entry name" value="Rhodanese-like domain"/>
    <property type="match status" value="1"/>
</dbReference>
<evidence type="ECO:0000256" key="1">
    <source>
        <dbReference type="SAM" id="MobiDB-lite"/>
    </source>
</evidence>
<dbReference type="AlphaFoldDB" id="A0A370TUN6"/>
<dbReference type="PANTHER" id="PTHR43268">
    <property type="entry name" value="THIOSULFATE SULFURTRANSFERASE/RHODANESE-LIKE DOMAIN-CONTAINING PROTEIN 2"/>
    <property type="match status" value="1"/>
</dbReference>
<protein>
    <recommendedName>
        <fullName evidence="2">Rhodanese domain-containing protein</fullName>
    </recommendedName>
</protein>
<dbReference type="GeneID" id="43596423"/>
<sequence length="437" mass="48649">MKSRRLPSGYSDPVSFSCTCPASSNPSRGLVLLFYRYFTALPPLPGYEAGGDSISLAAFHTRLTQKYSLGGKIRIATEGFNVTVGGTKEDIEAYMKECITHWSFQGLDLDTEQKQRNFFKPTPGGCACAFGGLPASVRISSEITPMGVTNYVPKEWGNIETLSPEEFHERCHTEANTVLLDVRNHYESRIGYFVDPRTGQPALRPLIRRFSQWPQYVRKYMTGDASEDVIGKEKDIEQGRQILTFCTGGIRCEKAARYMQENMSKLPGDKVCNLKGGIASYIMWMDEEIRQGRKRADESLFKGRNFVFDARGSTALEEGSEPVSTCHDCGISSDRLSKCRSKGCHLVLVVCSDCEDSKDPRCCQSCLDMDISQGLDLRTTPRPVCTCEKEREAELWDGAPPAKLPKSKSTSGNKARSRGLDDIDTKVNINIKVNTID</sequence>
<keyword evidence="4" id="KW-1185">Reference proteome</keyword>
<dbReference type="InterPro" id="IPR020936">
    <property type="entry name" value="TrhO"/>
</dbReference>
<dbReference type="InterPro" id="IPR001763">
    <property type="entry name" value="Rhodanese-like_dom"/>
</dbReference>
<gene>
    <name evidence="3" type="ORF">BP5553_03574</name>
</gene>
<dbReference type="PANTHER" id="PTHR43268:SF6">
    <property type="entry name" value="THIOSULFATE SULFURTRANSFERASE_RHODANESE-LIKE DOMAIN-CONTAINING PROTEIN 2"/>
    <property type="match status" value="1"/>
</dbReference>
<dbReference type="SMART" id="SM00450">
    <property type="entry name" value="RHOD"/>
    <property type="match status" value="1"/>
</dbReference>
<evidence type="ECO:0000313" key="3">
    <source>
        <dbReference type="EMBL" id="RDL39234.1"/>
    </source>
</evidence>
<feature type="domain" description="Rhodanese" evidence="2">
    <location>
        <begin position="173"/>
        <end position="287"/>
    </location>
</feature>
<dbReference type="RefSeq" id="XP_031871890.1">
    <property type="nucleotide sequence ID" value="XM_032012197.1"/>
</dbReference>
<feature type="region of interest" description="Disordered" evidence="1">
    <location>
        <begin position="398"/>
        <end position="419"/>
    </location>
</feature>
<dbReference type="InterPro" id="IPR040503">
    <property type="entry name" value="TRHO_N"/>
</dbReference>
<organism evidence="3 4">
    <name type="scientific">Venustampulla echinocandica</name>
    <dbReference type="NCBI Taxonomy" id="2656787"/>
    <lineage>
        <taxon>Eukaryota</taxon>
        <taxon>Fungi</taxon>
        <taxon>Dikarya</taxon>
        <taxon>Ascomycota</taxon>
        <taxon>Pezizomycotina</taxon>
        <taxon>Leotiomycetes</taxon>
        <taxon>Helotiales</taxon>
        <taxon>Pleuroascaceae</taxon>
        <taxon>Venustampulla</taxon>
    </lineage>
</organism>
<evidence type="ECO:0000313" key="4">
    <source>
        <dbReference type="Proteomes" id="UP000254866"/>
    </source>
</evidence>
<dbReference type="InterPro" id="IPR036873">
    <property type="entry name" value="Rhodanese-like_dom_sf"/>
</dbReference>
<reference evidence="3 4" key="1">
    <citation type="journal article" date="2018" name="IMA Fungus">
        <title>IMA Genome-F 9: Draft genome sequence of Annulohypoxylon stygium, Aspergillus mulundensis, Berkeleyomyces basicola (syn. Thielaviopsis basicola), Ceratocystis smalleyi, two Cercospora beticola strains, Coleophoma cylindrospora, Fusarium fracticaudum, Phialophora cf. hyalina, and Morchella septimelata.</title>
        <authorList>
            <person name="Wingfield B.D."/>
            <person name="Bills G.F."/>
            <person name="Dong Y."/>
            <person name="Huang W."/>
            <person name="Nel W.J."/>
            <person name="Swalarsk-Parry B.S."/>
            <person name="Vaghefi N."/>
            <person name="Wilken P.M."/>
            <person name="An Z."/>
            <person name="de Beer Z.W."/>
            <person name="De Vos L."/>
            <person name="Chen L."/>
            <person name="Duong T.A."/>
            <person name="Gao Y."/>
            <person name="Hammerbacher A."/>
            <person name="Kikkert J.R."/>
            <person name="Li Y."/>
            <person name="Li H."/>
            <person name="Li K."/>
            <person name="Li Q."/>
            <person name="Liu X."/>
            <person name="Ma X."/>
            <person name="Naidoo K."/>
            <person name="Pethybridge S.J."/>
            <person name="Sun J."/>
            <person name="Steenkamp E.T."/>
            <person name="van der Nest M.A."/>
            <person name="van Wyk S."/>
            <person name="Wingfield M.J."/>
            <person name="Xiong C."/>
            <person name="Yue Q."/>
            <person name="Zhang X."/>
        </authorList>
    </citation>
    <scope>NUCLEOTIDE SEQUENCE [LARGE SCALE GENOMIC DNA]</scope>
    <source>
        <strain evidence="3 4">BP 5553</strain>
    </source>
</reference>
<comment type="caution">
    <text evidence="3">The sequence shown here is derived from an EMBL/GenBank/DDBJ whole genome shotgun (WGS) entry which is preliminary data.</text>
</comment>
<evidence type="ECO:0000259" key="2">
    <source>
        <dbReference type="PROSITE" id="PS50206"/>
    </source>
</evidence>
<proteinExistence type="predicted"/>
<dbReference type="SUPFAM" id="SSF52821">
    <property type="entry name" value="Rhodanese/Cell cycle control phosphatase"/>
    <property type="match status" value="1"/>
</dbReference>
<dbReference type="PROSITE" id="PS50206">
    <property type="entry name" value="RHODANESE_3"/>
    <property type="match status" value="1"/>
</dbReference>
<name>A0A370TUN6_9HELO</name>
<dbReference type="Gene3D" id="3.30.70.100">
    <property type="match status" value="1"/>
</dbReference>
<accession>A0A370TUN6</accession>
<dbReference type="EMBL" id="NPIC01000002">
    <property type="protein sequence ID" value="RDL39234.1"/>
    <property type="molecule type" value="Genomic_DNA"/>
</dbReference>
<dbReference type="OrthoDB" id="25002at2759"/>
<dbReference type="Pfam" id="PF17773">
    <property type="entry name" value="UPF0176_N"/>
    <property type="match status" value="1"/>
</dbReference>
<dbReference type="Proteomes" id="UP000254866">
    <property type="component" value="Unassembled WGS sequence"/>
</dbReference>
<dbReference type="Pfam" id="PF12368">
    <property type="entry name" value="Rhodanese_C"/>
    <property type="match status" value="1"/>
</dbReference>